<feature type="region of interest" description="Disordered" evidence="1">
    <location>
        <begin position="179"/>
        <end position="228"/>
    </location>
</feature>
<feature type="region of interest" description="Disordered" evidence="1">
    <location>
        <begin position="289"/>
        <end position="323"/>
    </location>
</feature>
<dbReference type="CDD" id="cd16989">
    <property type="entry name" value="ENTH_EpsinR"/>
    <property type="match status" value="1"/>
</dbReference>
<dbReference type="SUPFAM" id="SSF48464">
    <property type="entry name" value="ENTH/VHS domain"/>
    <property type="match status" value="1"/>
</dbReference>
<sequence length="1281" mass="146082">MFSMWKVREIADKVTNVVMNYTEIEAKVREATNDDAWGPTGALMQEIAQATFTYEHFPEVMSMLWKRMLQDNKTNWRRTYKSLLLLNYLIRNGSERVVSSSREHIYDLRLLENYTFLDEYGKDQGINIRHKVKELIDFIQDDDRLRDERKKAKKNKDKYVGLSSDARMGRYGRDHWDDVGRSDWDSERRHSSGFQDSSNNSDEGEKYDSDVETNETNKSSSYRDNCDSLSIESNSKKIDLKNNINSNTSTPSKCVKTVKKIDLGAAANYGVSSSSTATKPSNVDLFSLEDDDFNPRASDSQQEFGSFTSAFNNTTPPNNKKSDDNFADFAFAFTDNNQVATQPNNNSNLLNNTGSTSLAFDQINFIQNSVGSTPKKSNTDLLTGMGDMQSSAFKNSLENADAKNIQEDLHRHYSSLRASLTEVKKRDELLTEKEESKSDVRSDINFFVGLIPGLLTPQKLLGVDEPPEDVTYFMKHYHELVIRDIAKNLKSISCDLDPIIRLFCIQDGTLDTLLAILNVLMDGINSTHSPSNIMDLLLHITEKVIRGDLISAAIIRASLQDKLEPVDVEDPIQTLISLPERIANRTKGKNCDFFLKYFSNILYFHNGNVLSLLSDVKRTTGKCANPVCLSVVFSKILTRFQREKGLVIFVEFMEVNVQNDDDFRATAQEVLSHLNRAALEALSKVVLDVCRGPKSVHRILADIPQTNPDLRHILCTKIPLMTFMDTKKHPKFLKNLVGYLNIVSKSLVTELLKKTLQIWSNKSSINQTPTVQHEYITEIIILCGKIASDKMNREDKDVIRRLIFDGVPIHLESCDEEVRAIGMVTAEALVPYFLETTPESALKFDYEQFSESTRAMVDYLRDLEVTEEEEIDVDGCEKLLSLLTLGESVFVPVSKTVPVETVTKHEEKKDSDESDLDSDDDLPPYDTSNDKKTSKIPPPKYLRDLIDGLADRQNIEKFAVCIENALDIINSQLSSDHYKIGIELLQIFMSTDNTFNLENFASVKFNSCIDIVCAHPVQCAEFIGNEFNAEQTKYSVSDRIFMLDVLSSAARKLSESENDAEPEEKFSRRSFLTRQKVWEKVVRERILANTRRFISKAPQRKPGRKNEYHKVAGFFFFPLVRTFGIAKWNLYKTRKIDTVQDEVLLLTRFLQTVSVITLTAKNAPICRRICEEVMALISHLKFHEEGRVRLAVMSCLASVLLTTPDAEDMLEELVMCEEWLQHCKEDPDASCRSFARFLLTIVRETFEQNPFFLSPPTRLNITCYQVVLVSQWVWHRYSQLP</sequence>
<protein>
    <recommendedName>
        <fullName evidence="2">ENTH domain-containing protein</fullName>
    </recommendedName>
</protein>
<feature type="domain" description="ENTH" evidence="2">
    <location>
        <begin position="16"/>
        <end position="149"/>
    </location>
</feature>
<accession>A0AAW2I438</accession>
<dbReference type="SUPFAM" id="SSF48371">
    <property type="entry name" value="ARM repeat"/>
    <property type="match status" value="1"/>
</dbReference>
<dbReference type="PANTHER" id="PTHR12276">
    <property type="entry name" value="EPSIN/ENT-RELATED"/>
    <property type="match status" value="1"/>
</dbReference>
<dbReference type="Gene3D" id="1.25.40.720">
    <property type="entry name" value="Telomere length regulation protein 2, C-terminal domain"/>
    <property type="match status" value="2"/>
</dbReference>
<feature type="compositionally biased region" description="Basic and acidic residues" evidence="1">
    <location>
        <begin position="179"/>
        <end position="190"/>
    </location>
</feature>
<proteinExistence type="predicted"/>
<dbReference type="Gene3D" id="1.25.40.90">
    <property type="match status" value="1"/>
</dbReference>
<feature type="compositionally biased region" description="Acidic residues" evidence="1">
    <location>
        <begin position="912"/>
        <end position="923"/>
    </location>
</feature>
<dbReference type="Pfam" id="PF01417">
    <property type="entry name" value="ENTH"/>
    <property type="match status" value="1"/>
</dbReference>
<feature type="compositionally biased region" description="Polar residues" evidence="1">
    <location>
        <begin position="297"/>
        <end position="319"/>
    </location>
</feature>
<dbReference type="InterPro" id="IPR016024">
    <property type="entry name" value="ARM-type_fold"/>
</dbReference>
<dbReference type="PANTHER" id="PTHR12276:SF45">
    <property type="entry name" value="CLATHRIN INTERACTOR 1"/>
    <property type="match status" value="1"/>
</dbReference>
<dbReference type="GO" id="GO:0030125">
    <property type="term" value="C:clathrin vesicle coat"/>
    <property type="evidence" value="ECO:0007669"/>
    <property type="project" value="TreeGrafter"/>
</dbReference>
<dbReference type="GO" id="GO:0006897">
    <property type="term" value="P:endocytosis"/>
    <property type="evidence" value="ECO:0007669"/>
    <property type="project" value="TreeGrafter"/>
</dbReference>
<feature type="compositionally biased region" description="Polar residues" evidence="1">
    <location>
        <begin position="214"/>
        <end position="228"/>
    </location>
</feature>
<dbReference type="GO" id="GO:0005886">
    <property type="term" value="C:plasma membrane"/>
    <property type="evidence" value="ECO:0007669"/>
    <property type="project" value="TreeGrafter"/>
</dbReference>
<dbReference type="GO" id="GO:0030276">
    <property type="term" value="F:clathrin binding"/>
    <property type="evidence" value="ECO:0007669"/>
    <property type="project" value="TreeGrafter"/>
</dbReference>
<comment type="caution">
    <text evidence="3">The sequence shown here is derived from an EMBL/GenBank/DDBJ whole genome shotgun (WGS) entry which is preliminary data.</text>
</comment>
<dbReference type="InterPro" id="IPR008942">
    <property type="entry name" value="ENTH_VHS"/>
</dbReference>
<evidence type="ECO:0000256" key="1">
    <source>
        <dbReference type="SAM" id="MobiDB-lite"/>
    </source>
</evidence>
<dbReference type="Pfam" id="PF10193">
    <property type="entry name" value="Telomere_reg-2"/>
    <property type="match status" value="1"/>
</dbReference>
<dbReference type="EMBL" id="JARGDH010000002">
    <property type="protein sequence ID" value="KAL0276924.1"/>
    <property type="molecule type" value="Genomic_DNA"/>
</dbReference>
<gene>
    <name evidence="3" type="ORF">PYX00_004385</name>
</gene>
<dbReference type="PROSITE" id="PS50942">
    <property type="entry name" value="ENTH"/>
    <property type="match status" value="1"/>
</dbReference>
<reference evidence="3" key="1">
    <citation type="journal article" date="2024" name="Gigascience">
        <title>Chromosome-level genome of the poultry shaft louse Menopon gallinae provides insight into the host-switching and adaptive evolution of parasitic lice.</title>
        <authorList>
            <person name="Xu Y."/>
            <person name="Ma L."/>
            <person name="Liu S."/>
            <person name="Liang Y."/>
            <person name="Liu Q."/>
            <person name="He Z."/>
            <person name="Tian L."/>
            <person name="Duan Y."/>
            <person name="Cai W."/>
            <person name="Li H."/>
            <person name="Song F."/>
        </authorList>
    </citation>
    <scope>NUCLEOTIDE SEQUENCE</scope>
    <source>
        <strain evidence="3">Cailab_2023a</strain>
    </source>
</reference>
<evidence type="ECO:0000259" key="2">
    <source>
        <dbReference type="PROSITE" id="PS50942"/>
    </source>
</evidence>
<feature type="compositionally biased region" description="Basic and acidic residues" evidence="1">
    <location>
        <begin position="902"/>
        <end position="911"/>
    </location>
</feature>
<dbReference type="InterPro" id="IPR038528">
    <property type="entry name" value="TEL2_C_sf"/>
</dbReference>
<feature type="compositionally biased region" description="Polar residues" evidence="1">
    <location>
        <begin position="192"/>
        <end position="201"/>
    </location>
</feature>
<dbReference type="SMART" id="SM00273">
    <property type="entry name" value="ENTH"/>
    <property type="match status" value="1"/>
</dbReference>
<dbReference type="FunFam" id="1.25.40.90:FF:000006">
    <property type="entry name" value="Clathrin interactor 1"/>
    <property type="match status" value="1"/>
</dbReference>
<dbReference type="GO" id="GO:0005543">
    <property type="term" value="F:phospholipid binding"/>
    <property type="evidence" value="ECO:0007669"/>
    <property type="project" value="TreeGrafter"/>
</dbReference>
<dbReference type="GO" id="GO:0005768">
    <property type="term" value="C:endosome"/>
    <property type="evidence" value="ECO:0007669"/>
    <property type="project" value="TreeGrafter"/>
</dbReference>
<evidence type="ECO:0000313" key="3">
    <source>
        <dbReference type="EMBL" id="KAL0276924.1"/>
    </source>
</evidence>
<dbReference type="InterPro" id="IPR019337">
    <property type="entry name" value="Telomere_length_regulation_dom"/>
</dbReference>
<feature type="region of interest" description="Disordered" evidence="1">
    <location>
        <begin position="902"/>
        <end position="936"/>
    </location>
</feature>
<name>A0AAW2I438_9NEOP</name>
<organism evidence="3">
    <name type="scientific">Menopon gallinae</name>
    <name type="common">poultry shaft louse</name>
    <dbReference type="NCBI Taxonomy" id="328185"/>
    <lineage>
        <taxon>Eukaryota</taxon>
        <taxon>Metazoa</taxon>
        <taxon>Ecdysozoa</taxon>
        <taxon>Arthropoda</taxon>
        <taxon>Hexapoda</taxon>
        <taxon>Insecta</taxon>
        <taxon>Pterygota</taxon>
        <taxon>Neoptera</taxon>
        <taxon>Paraneoptera</taxon>
        <taxon>Psocodea</taxon>
        <taxon>Troctomorpha</taxon>
        <taxon>Phthiraptera</taxon>
        <taxon>Amblycera</taxon>
        <taxon>Menoponidae</taxon>
        <taxon>Menopon</taxon>
    </lineage>
</organism>
<dbReference type="InterPro" id="IPR013809">
    <property type="entry name" value="ENTH"/>
</dbReference>